<feature type="compositionally biased region" description="Polar residues" evidence="2">
    <location>
        <begin position="304"/>
        <end position="313"/>
    </location>
</feature>
<keyword evidence="1" id="KW-0507">mRNA processing</keyword>
<accession>A0A8H3TW44</accession>
<dbReference type="OrthoDB" id="2588640at2759"/>
<evidence type="ECO:0000313" key="4">
    <source>
        <dbReference type="EMBL" id="GHJ88310.1"/>
    </source>
</evidence>
<dbReference type="AlphaFoldDB" id="A0A8H3TW44"/>
<dbReference type="PANTHER" id="PTHR33223:SF6">
    <property type="entry name" value="CCHC-TYPE DOMAIN-CONTAINING PROTEIN"/>
    <property type="match status" value="1"/>
</dbReference>
<feature type="compositionally biased region" description="Polar residues" evidence="2">
    <location>
        <begin position="381"/>
        <end position="402"/>
    </location>
</feature>
<feature type="domain" description="Retrotransposon gag" evidence="3">
    <location>
        <begin position="175"/>
        <end position="263"/>
    </location>
</feature>
<dbReference type="InterPro" id="IPR036875">
    <property type="entry name" value="Znf_CCHC_sf"/>
</dbReference>
<dbReference type="Proteomes" id="UP000620104">
    <property type="component" value="Unassembled WGS sequence"/>
</dbReference>
<evidence type="ECO:0000256" key="1">
    <source>
        <dbReference type="ARBA" id="ARBA00022664"/>
    </source>
</evidence>
<gene>
    <name evidence="4" type="ORF">NliqN6_4712</name>
</gene>
<protein>
    <recommendedName>
        <fullName evidence="3">Retrotransposon gag domain-containing protein</fullName>
    </recommendedName>
</protein>
<dbReference type="InterPro" id="IPR005162">
    <property type="entry name" value="Retrotrans_gag_dom"/>
</dbReference>
<evidence type="ECO:0000256" key="2">
    <source>
        <dbReference type="SAM" id="MobiDB-lite"/>
    </source>
</evidence>
<name>A0A8H3TW44_9TREE</name>
<reference evidence="4" key="1">
    <citation type="submission" date="2020-07" db="EMBL/GenBank/DDBJ databases">
        <title>Draft Genome Sequence of a Deep-Sea Yeast, Naganishia (Cryptococcus) liquefaciens strain N6.</title>
        <authorList>
            <person name="Han Y.W."/>
            <person name="Kajitani R."/>
            <person name="Morimoto H."/>
            <person name="Parhat M."/>
            <person name="Tsubouchi H."/>
            <person name="Bakenova O."/>
            <person name="Ogata M."/>
            <person name="Argunhan B."/>
            <person name="Aoki R."/>
            <person name="Kajiwara S."/>
            <person name="Itoh T."/>
            <person name="Iwasaki H."/>
        </authorList>
    </citation>
    <scope>NUCLEOTIDE SEQUENCE</scope>
    <source>
        <strain evidence="4">N6</strain>
    </source>
</reference>
<dbReference type="PANTHER" id="PTHR33223">
    <property type="entry name" value="CCHC-TYPE DOMAIN-CONTAINING PROTEIN"/>
    <property type="match status" value="1"/>
</dbReference>
<dbReference type="GO" id="GO:0008270">
    <property type="term" value="F:zinc ion binding"/>
    <property type="evidence" value="ECO:0007669"/>
    <property type="project" value="InterPro"/>
</dbReference>
<dbReference type="GO" id="GO:0003676">
    <property type="term" value="F:nucleic acid binding"/>
    <property type="evidence" value="ECO:0007669"/>
    <property type="project" value="InterPro"/>
</dbReference>
<feature type="compositionally biased region" description="Low complexity" evidence="2">
    <location>
        <begin position="14"/>
        <end position="28"/>
    </location>
</feature>
<organism evidence="4 5">
    <name type="scientific">Naganishia liquefaciens</name>
    <dbReference type="NCBI Taxonomy" id="104408"/>
    <lineage>
        <taxon>Eukaryota</taxon>
        <taxon>Fungi</taxon>
        <taxon>Dikarya</taxon>
        <taxon>Basidiomycota</taxon>
        <taxon>Agaricomycotina</taxon>
        <taxon>Tremellomycetes</taxon>
        <taxon>Filobasidiales</taxon>
        <taxon>Filobasidiaceae</taxon>
        <taxon>Naganishia</taxon>
    </lineage>
</organism>
<dbReference type="GO" id="GO:0006397">
    <property type="term" value="P:mRNA processing"/>
    <property type="evidence" value="ECO:0007669"/>
    <property type="project" value="UniProtKB-KW"/>
</dbReference>
<feature type="region of interest" description="Disordered" evidence="2">
    <location>
        <begin position="1"/>
        <end position="57"/>
    </location>
</feature>
<dbReference type="EMBL" id="BLZA01000030">
    <property type="protein sequence ID" value="GHJ88310.1"/>
    <property type="molecule type" value="Genomic_DNA"/>
</dbReference>
<evidence type="ECO:0000259" key="3">
    <source>
        <dbReference type="Pfam" id="PF03732"/>
    </source>
</evidence>
<proteinExistence type="predicted"/>
<feature type="compositionally biased region" description="Polar residues" evidence="2">
    <location>
        <begin position="1"/>
        <end position="13"/>
    </location>
</feature>
<dbReference type="SUPFAM" id="SSF57756">
    <property type="entry name" value="Retrovirus zinc finger-like domains"/>
    <property type="match status" value="1"/>
</dbReference>
<keyword evidence="5" id="KW-1185">Reference proteome</keyword>
<feature type="region of interest" description="Disordered" evidence="2">
    <location>
        <begin position="295"/>
        <end position="402"/>
    </location>
</feature>
<evidence type="ECO:0000313" key="5">
    <source>
        <dbReference type="Proteomes" id="UP000620104"/>
    </source>
</evidence>
<sequence>MPARMSRSTQAASTGPTVPGTPTPATMPEEVPSSRSNDTLSPVPELPSRLPSDRAQVDPEHIRLPEPRIATAAEVERLTEIIQGLQQQVQSLLPAASNRTERHATIDRDTDYREPSYAPSNFTSVPHKPKIKASDLPKFYGKDNEDVDEWIEKVSAIFEFSGVHDSDLLQQLPLILQGNALTWLTQLGKERHSPRTWNDWQQAIRNAFYLPNHRANLRRQCLYRTLRVNESFGDYFADKKRLQSYVFPESTPVYELIEDMIEGIPLTMQPLIKANVSRFTTLEDFRRILIDLEPGLRGRKPPSHNRSISISSYERTDKRDGTTTYSQSRVVKPTSTSQSLLSPSASNAMPRTDCFNCGRNHWRKDCPNPPKPRGDTRGVPMTQTSTRPSISESNRTPMNGNK</sequence>
<comment type="caution">
    <text evidence="4">The sequence shown here is derived from an EMBL/GenBank/DDBJ whole genome shotgun (WGS) entry which is preliminary data.</text>
</comment>
<dbReference type="Pfam" id="PF03732">
    <property type="entry name" value="Retrotrans_gag"/>
    <property type="match status" value="1"/>
</dbReference>
<feature type="compositionally biased region" description="Low complexity" evidence="2">
    <location>
        <begin position="333"/>
        <end position="346"/>
    </location>
</feature>